<dbReference type="InterPro" id="IPR000620">
    <property type="entry name" value="EamA_dom"/>
</dbReference>
<evidence type="ECO:0000256" key="3">
    <source>
        <dbReference type="ARBA" id="ARBA00022692"/>
    </source>
</evidence>
<sequence>MSENTTKWVYLFVLSLIWGSSFILMKKALLGVSAFQLGALRTIFTTIILFTVGFKHVKTIDKTAWKWIALSGVFGSFLPAFLFAIAETEIDSAIASILNSLVPLQTVLVGFAVFQIASTKRQVLGVVLGFLGTALLVMEGADLNPHQNYLYAGFIVLATVMYAFNVNIIKRYLQHLKPITIATGNYVVIVIPALIVLVLTGFFRSSSLQHSELKMALLYVFILSFFGTALAKVLFNKLIKIATPVFASSVTYVMPIVALTWGFLDGEGFVVLQGLAALIILLGVYFANKKA</sequence>
<dbReference type="GO" id="GO:0016020">
    <property type="term" value="C:membrane"/>
    <property type="evidence" value="ECO:0007669"/>
    <property type="project" value="UniProtKB-SubCell"/>
</dbReference>
<evidence type="ECO:0000256" key="2">
    <source>
        <dbReference type="ARBA" id="ARBA00007362"/>
    </source>
</evidence>
<comment type="subcellular location">
    <subcellularLocation>
        <location evidence="1">Membrane</location>
        <topology evidence="1">Multi-pass membrane protein</topology>
    </subcellularLocation>
</comment>
<organism evidence="8 9">
    <name type="scientific">Formosa sediminum</name>
    <dbReference type="NCBI Taxonomy" id="2594004"/>
    <lineage>
        <taxon>Bacteria</taxon>
        <taxon>Pseudomonadati</taxon>
        <taxon>Bacteroidota</taxon>
        <taxon>Flavobacteriia</taxon>
        <taxon>Flavobacteriales</taxon>
        <taxon>Flavobacteriaceae</taxon>
        <taxon>Formosa</taxon>
    </lineage>
</organism>
<protein>
    <submittedName>
        <fullName evidence="8">EamA family transporter</fullName>
    </submittedName>
</protein>
<dbReference type="RefSeq" id="WP_143380382.1">
    <property type="nucleotide sequence ID" value="NZ_CP041637.1"/>
</dbReference>
<dbReference type="Pfam" id="PF00892">
    <property type="entry name" value="EamA"/>
    <property type="match status" value="2"/>
</dbReference>
<dbReference type="KEGG" id="fop:FNB79_05635"/>
<feature type="transmembrane region" description="Helical" evidence="6">
    <location>
        <begin position="31"/>
        <end position="52"/>
    </location>
</feature>
<evidence type="ECO:0000256" key="5">
    <source>
        <dbReference type="ARBA" id="ARBA00023136"/>
    </source>
</evidence>
<feature type="domain" description="EamA" evidence="7">
    <location>
        <begin position="154"/>
        <end position="287"/>
    </location>
</feature>
<evidence type="ECO:0000313" key="8">
    <source>
        <dbReference type="EMBL" id="QDO93479.1"/>
    </source>
</evidence>
<proteinExistence type="inferred from homology"/>
<dbReference type="OrthoDB" id="1117213at2"/>
<keyword evidence="5 6" id="KW-0472">Membrane</keyword>
<evidence type="ECO:0000313" key="9">
    <source>
        <dbReference type="Proteomes" id="UP000319209"/>
    </source>
</evidence>
<dbReference type="PANTHER" id="PTHR32322">
    <property type="entry name" value="INNER MEMBRANE TRANSPORTER"/>
    <property type="match status" value="1"/>
</dbReference>
<evidence type="ECO:0000259" key="7">
    <source>
        <dbReference type="Pfam" id="PF00892"/>
    </source>
</evidence>
<feature type="transmembrane region" description="Helical" evidence="6">
    <location>
        <begin position="7"/>
        <end position="25"/>
    </location>
</feature>
<dbReference type="Proteomes" id="UP000319209">
    <property type="component" value="Chromosome"/>
</dbReference>
<keyword evidence="9" id="KW-1185">Reference proteome</keyword>
<feature type="transmembrane region" description="Helical" evidence="6">
    <location>
        <begin position="242"/>
        <end position="264"/>
    </location>
</feature>
<feature type="transmembrane region" description="Helical" evidence="6">
    <location>
        <begin position="92"/>
        <end position="116"/>
    </location>
</feature>
<dbReference type="InterPro" id="IPR050638">
    <property type="entry name" value="AA-Vitamin_Transporters"/>
</dbReference>
<feature type="transmembrane region" description="Helical" evidence="6">
    <location>
        <begin position="149"/>
        <end position="169"/>
    </location>
</feature>
<keyword evidence="4 6" id="KW-1133">Transmembrane helix</keyword>
<comment type="similarity">
    <text evidence="2">Belongs to the EamA transporter family.</text>
</comment>
<dbReference type="InterPro" id="IPR037185">
    <property type="entry name" value="EmrE-like"/>
</dbReference>
<dbReference type="PANTHER" id="PTHR32322:SF2">
    <property type="entry name" value="EAMA DOMAIN-CONTAINING PROTEIN"/>
    <property type="match status" value="1"/>
</dbReference>
<feature type="transmembrane region" description="Helical" evidence="6">
    <location>
        <begin position="270"/>
        <end position="287"/>
    </location>
</feature>
<dbReference type="SUPFAM" id="SSF103481">
    <property type="entry name" value="Multidrug resistance efflux transporter EmrE"/>
    <property type="match status" value="2"/>
</dbReference>
<evidence type="ECO:0000256" key="4">
    <source>
        <dbReference type="ARBA" id="ARBA00022989"/>
    </source>
</evidence>
<feature type="transmembrane region" description="Helical" evidence="6">
    <location>
        <begin position="123"/>
        <end position="143"/>
    </location>
</feature>
<feature type="transmembrane region" description="Helical" evidence="6">
    <location>
        <begin position="64"/>
        <end position="86"/>
    </location>
</feature>
<feature type="domain" description="EamA" evidence="7">
    <location>
        <begin position="10"/>
        <end position="137"/>
    </location>
</feature>
<evidence type="ECO:0000256" key="6">
    <source>
        <dbReference type="SAM" id="Phobius"/>
    </source>
</evidence>
<reference evidence="8 9" key="1">
    <citation type="submission" date="2019-07" db="EMBL/GenBank/DDBJ databases">
        <title>Genome sequencing for Formosa sp. PS13.</title>
        <authorList>
            <person name="Park S.-J."/>
        </authorList>
    </citation>
    <scope>NUCLEOTIDE SEQUENCE [LARGE SCALE GENOMIC DNA]</scope>
    <source>
        <strain evidence="8 9">PS13</strain>
    </source>
</reference>
<feature type="transmembrane region" description="Helical" evidence="6">
    <location>
        <begin position="215"/>
        <end position="235"/>
    </location>
</feature>
<feature type="transmembrane region" description="Helical" evidence="6">
    <location>
        <begin position="181"/>
        <end position="203"/>
    </location>
</feature>
<evidence type="ECO:0000256" key="1">
    <source>
        <dbReference type="ARBA" id="ARBA00004141"/>
    </source>
</evidence>
<name>A0A516GPQ4_9FLAO</name>
<gene>
    <name evidence="8" type="ORF">FNB79_05635</name>
</gene>
<dbReference type="EMBL" id="CP041637">
    <property type="protein sequence ID" value="QDO93479.1"/>
    <property type="molecule type" value="Genomic_DNA"/>
</dbReference>
<keyword evidence="3 6" id="KW-0812">Transmembrane</keyword>
<accession>A0A516GPQ4</accession>
<dbReference type="AlphaFoldDB" id="A0A516GPQ4"/>